<dbReference type="EMBL" id="JBBPBM010000924">
    <property type="protein sequence ID" value="KAK8489413.1"/>
    <property type="molecule type" value="Genomic_DNA"/>
</dbReference>
<comment type="caution">
    <text evidence="1">The sequence shown here is derived from an EMBL/GenBank/DDBJ whole genome shotgun (WGS) entry which is preliminary data.</text>
</comment>
<gene>
    <name evidence="1" type="ORF">V6N12_037556</name>
</gene>
<proteinExistence type="predicted"/>
<evidence type="ECO:0000313" key="2">
    <source>
        <dbReference type="Proteomes" id="UP001472677"/>
    </source>
</evidence>
<reference evidence="1 2" key="1">
    <citation type="journal article" date="2024" name="G3 (Bethesda)">
        <title>Genome assembly of Hibiscus sabdariffa L. provides insights into metabolisms of medicinal natural products.</title>
        <authorList>
            <person name="Kim T."/>
        </authorList>
    </citation>
    <scope>NUCLEOTIDE SEQUENCE [LARGE SCALE GENOMIC DNA]</scope>
    <source>
        <strain evidence="1">TK-2024</strain>
        <tissue evidence="1">Old leaves</tissue>
    </source>
</reference>
<sequence length="274" mass="30017">MCVETSICWTRTILKLYKGGPSKGKSLEFTVTRDVAFQAQNSRARTLGLFNEGVFPYSTDSLSSKVAFASSSRIQFPPFPDSTSATPVEPEVLSDLNTNQVIPLEQVQHEVSPQVDFVSQTDHVTPPAVHVQYAGSETLVSGEASQEQMPMSAHVELDTSPGINDMAVDVVFSGEDEEGEVPNDVVDGAASVMVEVINDGVHFQGNTHTMITRSDPVRLISEQDWLVSPTPFFQCGDYNIFNTPYVRRECLVAVDPPCCQSAKSLVPRTRKEVE</sequence>
<organism evidence="1 2">
    <name type="scientific">Hibiscus sabdariffa</name>
    <name type="common">roselle</name>
    <dbReference type="NCBI Taxonomy" id="183260"/>
    <lineage>
        <taxon>Eukaryota</taxon>
        <taxon>Viridiplantae</taxon>
        <taxon>Streptophyta</taxon>
        <taxon>Embryophyta</taxon>
        <taxon>Tracheophyta</taxon>
        <taxon>Spermatophyta</taxon>
        <taxon>Magnoliopsida</taxon>
        <taxon>eudicotyledons</taxon>
        <taxon>Gunneridae</taxon>
        <taxon>Pentapetalae</taxon>
        <taxon>rosids</taxon>
        <taxon>malvids</taxon>
        <taxon>Malvales</taxon>
        <taxon>Malvaceae</taxon>
        <taxon>Malvoideae</taxon>
        <taxon>Hibiscus</taxon>
    </lineage>
</organism>
<keyword evidence="2" id="KW-1185">Reference proteome</keyword>
<name>A0ABR2A8S1_9ROSI</name>
<protein>
    <submittedName>
        <fullName evidence="1">Uncharacterized protein</fullName>
    </submittedName>
</protein>
<dbReference type="Proteomes" id="UP001472677">
    <property type="component" value="Unassembled WGS sequence"/>
</dbReference>
<accession>A0ABR2A8S1</accession>
<evidence type="ECO:0000313" key="1">
    <source>
        <dbReference type="EMBL" id="KAK8489413.1"/>
    </source>
</evidence>